<protein>
    <submittedName>
        <fullName evidence="2">Uncharacterized protein</fullName>
    </submittedName>
</protein>
<name>A0AAU9K7U8_9CILI</name>
<accession>A0AAU9K7U8</accession>
<dbReference type="Proteomes" id="UP001162131">
    <property type="component" value="Unassembled WGS sequence"/>
</dbReference>
<keyword evidence="3" id="KW-1185">Reference proteome</keyword>
<evidence type="ECO:0000313" key="2">
    <source>
        <dbReference type="EMBL" id="CAG9334551.1"/>
    </source>
</evidence>
<organism evidence="2 3">
    <name type="scientific">Blepharisma stoltei</name>
    <dbReference type="NCBI Taxonomy" id="1481888"/>
    <lineage>
        <taxon>Eukaryota</taxon>
        <taxon>Sar</taxon>
        <taxon>Alveolata</taxon>
        <taxon>Ciliophora</taxon>
        <taxon>Postciliodesmatophora</taxon>
        <taxon>Heterotrichea</taxon>
        <taxon>Heterotrichida</taxon>
        <taxon>Blepharismidae</taxon>
        <taxon>Blepharisma</taxon>
    </lineage>
</organism>
<evidence type="ECO:0000313" key="3">
    <source>
        <dbReference type="Proteomes" id="UP001162131"/>
    </source>
</evidence>
<reference evidence="2" key="1">
    <citation type="submission" date="2021-09" db="EMBL/GenBank/DDBJ databases">
        <authorList>
            <consortium name="AG Swart"/>
            <person name="Singh M."/>
            <person name="Singh A."/>
            <person name="Seah K."/>
            <person name="Emmerich C."/>
        </authorList>
    </citation>
    <scope>NUCLEOTIDE SEQUENCE</scope>
    <source>
        <strain evidence="2">ATCC30299</strain>
    </source>
</reference>
<feature type="chain" id="PRO_5043998185" evidence="1">
    <location>
        <begin position="19"/>
        <end position="218"/>
    </location>
</feature>
<proteinExistence type="predicted"/>
<gene>
    <name evidence="2" type="ORF">BSTOLATCC_MIC61163</name>
</gene>
<evidence type="ECO:0000256" key="1">
    <source>
        <dbReference type="SAM" id="SignalP"/>
    </source>
</evidence>
<dbReference type="AlphaFoldDB" id="A0AAU9K7U8"/>
<dbReference type="EMBL" id="CAJZBQ010000058">
    <property type="protein sequence ID" value="CAG9334551.1"/>
    <property type="molecule type" value="Genomic_DNA"/>
</dbReference>
<feature type="signal peptide" evidence="1">
    <location>
        <begin position="1"/>
        <end position="18"/>
    </location>
</feature>
<keyword evidence="1" id="KW-0732">Signal</keyword>
<comment type="caution">
    <text evidence="2">The sequence shown here is derived from an EMBL/GenBank/DDBJ whole genome shotgun (WGS) entry which is preliminary data.</text>
</comment>
<sequence length="218" mass="26211">MKMKKFMLISLISNTGLAKDNWYLYKNNEDSLITSAEVIMYLNSNKVKNLDYRLKVCVCLGLISGRFNILSGTPYHEWYSLEKQVLENIHSANRWIIQEDEFTNQLIENFMGLFFSLDFKYLGIHEVYSLLNTINFKLKAKERCRYIFQILKGSCWSVLYFKIFDSQLNWDWVYALIEWITFLYSRILKTDVLQYVDFNVRLSTQLLLLLVYFWQIWI</sequence>